<dbReference type="NCBIfam" id="NF002150">
    <property type="entry name" value="PRK00982.1-4"/>
    <property type="match status" value="1"/>
</dbReference>
<feature type="modified residue" description="O-(pantetheine 4'-phosphoryl)serine" evidence="7">
    <location>
        <position position="35"/>
    </location>
</feature>
<dbReference type="NCBIfam" id="TIGR00517">
    <property type="entry name" value="acyl_carrier"/>
    <property type="match status" value="1"/>
</dbReference>
<dbReference type="PROSITE" id="PS50075">
    <property type="entry name" value="CARRIER"/>
    <property type="match status" value="1"/>
</dbReference>
<keyword evidence="6 7" id="KW-0275">Fatty acid biosynthesis</keyword>
<comment type="similarity">
    <text evidence="7">Belongs to the acyl carrier protein (ACP) family.</text>
</comment>
<keyword evidence="12" id="KW-1185">Reference proteome</keyword>
<sequence length="75" mass="8309">MTIEKVKAILADQLEVSEEEIKPESVLIDDLGADSLDVVEIVMSLEDEFGIEIADEETAKIKTVQDIVTFVDSQK</sequence>
<evidence type="ECO:0000256" key="3">
    <source>
        <dbReference type="ARBA" id="ARBA00022553"/>
    </source>
</evidence>
<organism evidence="11 12">
    <name type="scientific">Acetoanaerobium pronyense</name>
    <dbReference type="NCBI Taxonomy" id="1482736"/>
    <lineage>
        <taxon>Bacteria</taxon>
        <taxon>Bacillati</taxon>
        <taxon>Bacillota</taxon>
        <taxon>Clostridia</taxon>
        <taxon>Peptostreptococcales</taxon>
        <taxon>Filifactoraceae</taxon>
        <taxon>Acetoanaerobium</taxon>
    </lineage>
</organism>
<dbReference type="Gene3D" id="1.10.1200.10">
    <property type="entry name" value="ACP-like"/>
    <property type="match status" value="1"/>
</dbReference>
<dbReference type="RefSeq" id="WP_209658057.1">
    <property type="nucleotide sequence ID" value="NZ_JAGGLI010000001.1"/>
</dbReference>
<dbReference type="InterPro" id="IPR036736">
    <property type="entry name" value="ACP-like_sf"/>
</dbReference>
<comment type="PTM">
    <text evidence="9">4'-phosphopantetheine is transferred from CoA to a specific serine of apo-ACP by acpS.</text>
</comment>
<reference evidence="11 12" key="1">
    <citation type="submission" date="2021-03" db="EMBL/GenBank/DDBJ databases">
        <title>Genomic Encyclopedia of Type Strains, Phase IV (KMG-IV): sequencing the most valuable type-strain genomes for metagenomic binning, comparative biology and taxonomic classification.</title>
        <authorList>
            <person name="Goeker M."/>
        </authorList>
    </citation>
    <scope>NUCLEOTIDE SEQUENCE [LARGE SCALE GENOMIC DNA]</scope>
    <source>
        <strain evidence="11 12">DSM 27512</strain>
    </source>
</reference>
<dbReference type="SUPFAM" id="SSF47336">
    <property type="entry name" value="ACP-like"/>
    <property type="match status" value="1"/>
</dbReference>
<dbReference type="HAMAP" id="MF_01217">
    <property type="entry name" value="Acyl_carrier"/>
    <property type="match status" value="1"/>
</dbReference>
<evidence type="ECO:0000256" key="8">
    <source>
        <dbReference type="NCBIfam" id="TIGR00517"/>
    </source>
</evidence>
<gene>
    <name evidence="7" type="primary">acpP</name>
    <name evidence="11" type="ORF">J2Z35_000004</name>
</gene>
<keyword evidence="5 7" id="KW-0443">Lipid metabolism</keyword>
<dbReference type="PANTHER" id="PTHR20863:SF76">
    <property type="entry name" value="CARRIER DOMAIN-CONTAINING PROTEIN"/>
    <property type="match status" value="1"/>
</dbReference>
<comment type="PTM">
    <text evidence="7">4'-phosphopantetheine is transferred from CoA to a specific serine of apo-ACP by AcpS. This modification is essential for activity because fatty acids are bound in thioester linkage to the sulfhydryl of the prosthetic group.</text>
</comment>
<keyword evidence="1 7" id="KW-0596">Phosphopantetheine</keyword>
<dbReference type="InterPro" id="IPR006162">
    <property type="entry name" value="Ppantetheine_attach_site"/>
</dbReference>
<evidence type="ECO:0000256" key="5">
    <source>
        <dbReference type="ARBA" id="ARBA00023098"/>
    </source>
</evidence>
<evidence type="ECO:0000256" key="7">
    <source>
        <dbReference type="HAMAP-Rule" id="MF_01217"/>
    </source>
</evidence>
<protein>
    <recommendedName>
        <fullName evidence="7 8">Acyl carrier protein</fullName>
        <shortName evidence="7">ACP</shortName>
    </recommendedName>
</protein>
<name>A0ABS4KEL9_9FIRM</name>
<comment type="subcellular location">
    <subcellularLocation>
        <location evidence="7">Cytoplasm</location>
    </subcellularLocation>
</comment>
<keyword evidence="7" id="KW-0963">Cytoplasm</keyword>
<evidence type="ECO:0000256" key="2">
    <source>
        <dbReference type="ARBA" id="ARBA00022516"/>
    </source>
</evidence>
<evidence type="ECO:0000256" key="9">
    <source>
        <dbReference type="RuleBase" id="RU003545"/>
    </source>
</evidence>
<evidence type="ECO:0000313" key="11">
    <source>
        <dbReference type="EMBL" id="MBP2026215.1"/>
    </source>
</evidence>
<comment type="caution">
    <text evidence="11">The sequence shown here is derived from an EMBL/GenBank/DDBJ whole genome shotgun (WGS) entry which is preliminary data.</text>
</comment>
<evidence type="ECO:0000259" key="10">
    <source>
        <dbReference type="PROSITE" id="PS50075"/>
    </source>
</evidence>
<dbReference type="Proteomes" id="UP001314903">
    <property type="component" value="Unassembled WGS sequence"/>
</dbReference>
<dbReference type="EMBL" id="JAGGLI010000001">
    <property type="protein sequence ID" value="MBP2026215.1"/>
    <property type="molecule type" value="Genomic_DNA"/>
</dbReference>
<accession>A0ABS4KEL9</accession>
<keyword evidence="4 7" id="KW-0276">Fatty acid metabolism</keyword>
<dbReference type="InterPro" id="IPR003231">
    <property type="entry name" value="ACP"/>
</dbReference>
<dbReference type="PROSITE" id="PS00012">
    <property type="entry name" value="PHOSPHOPANTETHEINE"/>
    <property type="match status" value="1"/>
</dbReference>
<keyword evidence="3 7" id="KW-0597">Phosphoprotein</keyword>
<evidence type="ECO:0000256" key="4">
    <source>
        <dbReference type="ARBA" id="ARBA00022832"/>
    </source>
</evidence>
<keyword evidence="2 7" id="KW-0444">Lipid biosynthesis</keyword>
<dbReference type="PANTHER" id="PTHR20863">
    <property type="entry name" value="ACYL CARRIER PROTEIN"/>
    <property type="match status" value="1"/>
</dbReference>
<evidence type="ECO:0000256" key="6">
    <source>
        <dbReference type="ARBA" id="ARBA00023160"/>
    </source>
</evidence>
<proteinExistence type="inferred from homology"/>
<dbReference type="Pfam" id="PF00550">
    <property type="entry name" value="PP-binding"/>
    <property type="match status" value="1"/>
</dbReference>
<evidence type="ECO:0000313" key="12">
    <source>
        <dbReference type="Proteomes" id="UP001314903"/>
    </source>
</evidence>
<comment type="pathway">
    <text evidence="7 9">Lipid metabolism; fatty acid biosynthesis.</text>
</comment>
<dbReference type="NCBIfam" id="NF002148">
    <property type="entry name" value="PRK00982.1-2"/>
    <property type="match status" value="1"/>
</dbReference>
<comment type="function">
    <text evidence="7 9">Carrier of the growing fatty acid chain in fatty acid biosynthesis.</text>
</comment>
<feature type="domain" description="Carrier" evidence="10">
    <location>
        <begin position="1"/>
        <end position="75"/>
    </location>
</feature>
<evidence type="ECO:0000256" key="1">
    <source>
        <dbReference type="ARBA" id="ARBA00022450"/>
    </source>
</evidence>
<dbReference type="InterPro" id="IPR009081">
    <property type="entry name" value="PP-bd_ACP"/>
</dbReference>